<name>A0ABV1QX12_9HYPH</name>
<gene>
    <name evidence="1" type="ORF">ABS770_02510</name>
</gene>
<evidence type="ECO:0000313" key="2">
    <source>
        <dbReference type="Proteomes" id="UP001432995"/>
    </source>
</evidence>
<proteinExistence type="predicted"/>
<protein>
    <submittedName>
        <fullName evidence="1">Uncharacterized protein</fullName>
    </submittedName>
</protein>
<evidence type="ECO:0000313" key="1">
    <source>
        <dbReference type="EMBL" id="MER2287118.1"/>
    </source>
</evidence>
<accession>A0ABV1QX12</accession>
<dbReference type="EMBL" id="JBELQD010000001">
    <property type="protein sequence ID" value="MER2287118.1"/>
    <property type="molecule type" value="Genomic_DNA"/>
</dbReference>
<keyword evidence="2" id="KW-1185">Reference proteome</keyword>
<sequence>MRPWLLRLDKRVDCRPVTRRQRSVMNEHVATSPADDLRRAVARSLYEHDGSGIADRPAWDGPALDRDHPGLRERYLRRADALADGPLAGLIAAADDRAARDEELRVLRRQRMAPERERELLEANNRLLARTHAAEAAQEAAEAALAVAQRERDVAREAEAFWQHFAFDADELATRRLIEQTDARAEAERTAIRERCRRERAESALRLFADRAEVMPKEGWASELTKANRDIPLWWFHAARVALEAIEPPAKAEPDRS</sequence>
<reference evidence="1" key="1">
    <citation type="submission" date="2024-06" db="EMBL/GenBank/DDBJ databases">
        <authorList>
            <person name="Campbell A.G."/>
        </authorList>
    </citation>
    <scope>NUCLEOTIDE SEQUENCE</scope>
    <source>
        <strain evidence="1">EM17</strain>
    </source>
</reference>
<organism evidence="1 2">
    <name type="scientific">Methylobacterium brachiatum</name>
    <dbReference type="NCBI Taxonomy" id="269660"/>
    <lineage>
        <taxon>Bacteria</taxon>
        <taxon>Pseudomonadati</taxon>
        <taxon>Pseudomonadota</taxon>
        <taxon>Alphaproteobacteria</taxon>
        <taxon>Hyphomicrobiales</taxon>
        <taxon>Methylobacteriaceae</taxon>
        <taxon>Methylobacterium</taxon>
    </lineage>
</organism>
<dbReference type="Proteomes" id="UP001432995">
    <property type="component" value="Unassembled WGS sequence"/>
</dbReference>
<comment type="caution">
    <text evidence="1">The sequence shown here is derived from an EMBL/GenBank/DDBJ whole genome shotgun (WGS) entry which is preliminary data.</text>
</comment>
<dbReference type="RefSeq" id="WP_007563723.1">
    <property type="nucleotide sequence ID" value="NZ_JBELQD010000001.1"/>
</dbReference>